<name>A0A223LIR1_9CAUD</name>
<sequence>MNGQRLITVVIYFFYFINHTNTYTFRKKELHSMTTKNNFKKQRKAVQKRKAREQANAQANHRARSQPKGKKKHPKYSEEFIHRYIQQHGFARAVVDLKLEPENTEFTNKDIAQMIAESIPPITRTHAGVEVLARLAKEGVIELTEENHALIVEYDKVVVKFNEDVDAVIMLMEAKKEPEEFMELVAHLTDMLMDLMTTYREPVIELIESHSEKVEEYVKEHRAEDQSMDDYMTLLHTQRAAEIYPLYRTGLTVTEHVDAEFAKFDEQLNEAAASEQPSETQPTE</sequence>
<evidence type="ECO:0000256" key="1">
    <source>
        <dbReference type="SAM" id="MobiDB-lite"/>
    </source>
</evidence>
<evidence type="ECO:0000313" key="3">
    <source>
        <dbReference type="Proteomes" id="UP000225553"/>
    </source>
</evidence>
<dbReference type="EMBL" id="MF459646">
    <property type="protein sequence ID" value="ASU03618.1"/>
    <property type="molecule type" value="Genomic_DNA"/>
</dbReference>
<dbReference type="Proteomes" id="UP000225553">
    <property type="component" value="Segment"/>
</dbReference>
<evidence type="ECO:0000313" key="2">
    <source>
        <dbReference type="EMBL" id="ASU03618.1"/>
    </source>
</evidence>
<feature type="compositionally biased region" description="Basic residues" evidence="1">
    <location>
        <begin position="38"/>
        <end position="51"/>
    </location>
</feature>
<reference evidence="3" key="1">
    <citation type="submission" date="2017-07" db="EMBL/GenBank/DDBJ databases">
        <authorList>
            <person name="Putnam M.J."/>
            <person name="Sharma R."/>
            <person name="Kruger J.L."/>
            <person name="Berg J.A."/>
            <person name="Payne A.M."/>
            <person name="Fajardo C.P."/>
            <person name="Breakwell D.P."/>
            <person name="Hope S."/>
            <person name="Grose J.H."/>
        </authorList>
    </citation>
    <scope>NUCLEOTIDE SEQUENCE [LARGE SCALE GENOMIC DNA]</scope>
</reference>
<organism evidence="2 3">
    <name type="scientific">Erwinia phage vB_EamM_RisingSun</name>
    <dbReference type="NCBI Taxonomy" id="2026080"/>
    <lineage>
        <taxon>Viruses</taxon>
        <taxon>Duplodnaviria</taxon>
        <taxon>Heunggongvirae</taxon>
        <taxon>Uroviricota</taxon>
        <taxon>Caudoviricetes</taxon>
        <taxon>Chimalliviridae</taxon>
        <taxon>Risingsunvirus</taxon>
        <taxon>Risingsunvirus risingsun</taxon>
    </lineage>
</organism>
<proteinExistence type="predicted"/>
<accession>A0A223LIR1</accession>
<feature type="compositionally biased region" description="Basic residues" evidence="1">
    <location>
        <begin position="61"/>
        <end position="73"/>
    </location>
</feature>
<protein>
    <submittedName>
        <fullName evidence="2">Uncharacterized protein</fullName>
    </submittedName>
</protein>
<keyword evidence="3" id="KW-1185">Reference proteome</keyword>
<gene>
    <name evidence="2" type="ORF">RISINGSUN_52</name>
</gene>
<feature type="region of interest" description="Disordered" evidence="1">
    <location>
        <begin position="34"/>
        <end position="73"/>
    </location>
</feature>